<accession>A0A6A4PW73</accession>
<dbReference type="AlphaFoldDB" id="A0A6A4PW73"/>
<name>A0A6A4PW73_LUPAL</name>
<dbReference type="EMBL" id="WOCE01000010">
    <property type="protein sequence ID" value="KAE9605609.1"/>
    <property type="molecule type" value="Genomic_DNA"/>
</dbReference>
<organism evidence="1 2">
    <name type="scientific">Lupinus albus</name>
    <name type="common">White lupine</name>
    <name type="synonym">Lupinus termis</name>
    <dbReference type="NCBI Taxonomy" id="3870"/>
    <lineage>
        <taxon>Eukaryota</taxon>
        <taxon>Viridiplantae</taxon>
        <taxon>Streptophyta</taxon>
        <taxon>Embryophyta</taxon>
        <taxon>Tracheophyta</taxon>
        <taxon>Spermatophyta</taxon>
        <taxon>Magnoliopsida</taxon>
        <taxon>eudicotyledons</taxon>
        <taxon>Gunneridae</taxon>
        <taxon>Pentapetalae</taxon>
        <taxon>rosids</taxon>
        <taxon>fabids</taxon>
        <taxon>Fabales</taxon>
        <taxon>Fabaceae</taxon>
        <taxon>Papilionoideae</taxon>
        <taxon>50 kb inversion clade</taxon>
        <taxon>genistoids sensu lato</taxon>
        <taxon>core genistoids</taxon>
        <taxon>Genisteae</taxon>
        <taxon>Lupinus</taxon>
    </lineage>
</organism>
<gene>
    <name evidence="1" type="ORF">Lalb_Chr10g0099141</name>
</gene>
<reference evidence="2" key="1">
    <citation type="journal article" date="2020" name="Nat. Commun.">
        <title>Genome sequence of the cluster root forming white lupin.</title>
        <authorList>
            <person name="Hufnagel B."/>
            <person name="Marques A."/>
            <person name="Soriano A."/>
            <person name="Marques L."/>
            <person name="Divol F."/>
            <person name="Doumas P."/>
            <person name="Sallet E."/>
            <person name="Mancinotti D."/>
            <person name="Carrere S."/>
            <person name="Marande W."/>
            <person name="Arribat S."/>
            <person name="Keller J."/>
            <person name="Huneau C."/>
            <person name="Blein T."/>
            <person name="Aime D."/>
            <person name="Laguerre M."/>
            <person name="Taylor J."/>
            <person name="Schubert V."/>
            <person name="Nelson M."/>
            <person name="Geu-Flores F."/>
            <person name="Crespi M."/>
            <person name="Gallardo-Guerrero K."/>
            <person name="Delaux P.-M."/>
            <person name="Salse J."/>
            <person name="Berges H."/>
            <person name="Guyot R."/>
            <person name="Gouzy J."/>
            <person name="Peret B."/>
        </authorList>
    </citation>
    <scope>NUCLEOTIDE SEQUENCE [LARGE SCALE GENOMIC DNA]</scope>
    <source>
        <strain evidence="2">cv. Amiga</strain>
    </source>
</reference>
<dbReference type="Proteomes" id="UP000447434">
    <property type="component" value="Chromosome 10"/>
</dbReference>
<keyword evidence="2" id="KW-1185">Reference proteome</keyword>
<sequence>MVVFHLSDFPLDHLPLKGKSRLLRGSSMWCKSYTRKYYWTLENISLFLSDY</sequence>
<protein>
    <submittedName>
        <fullName evidence="1">Uncharacterized protein</fullName>
    </submittedName>
</protein>
<proteinExistence type="predicted"/>
<evidence type="ECO:0000313" key="1">
    <source>
        <dbReference type="EMBL" id="KAE9605609.1"/>
    </source>
</evidence>
<comment type="caution">
    <text evidence="1">The sequence shown here is derived from an EMBL/GenBank/DDBJ whole genome shotgun (WGS) entry which is preliminary data.</text>
</comment>
<evidence type="ECO:0000313" key="2">
    <source>
        <dbReference type="Proteomes" id="UP000447434"/>
    </source>
</evidence>